<dbReference type="STRING" id="897.B2D07_14675"/>
<dbReference type="Pfam" id="PF00571">
    <property type="entry name" value="CBS"/>
    <property type="match status" value="4"/>
</dbReference>
<dbReference type="eggNOG" id="COG1993">
    <property type="taxonomic scope" value="Bacteria"/>
</dbReference>
<evidence type="ECO:0000256" key="3">
    <source>
        <dbReference type="PROSITE-ProRule" id="PRU00703"/>
    </source>
</evidence>
<dbReference type="InterPro" id="IPR011322">
    <property type="entry name" value="N-reg_PII-like_a/b"/>
</dbReference>
<dbReference type="Gene3D" id="3.10.580.10">
    <property type="entry name" value="CBS-domain"/>
    <property type="match status" value="2"/>
</dbReference>
<proteinExistence type="inferred from homology"/>
<sequence>MLNYKAIEIFTSESARYGNTPLTDAVMSLLRDLKIAARCVVTRGISGLYENGELATSRLEILSFNMPIRICIVVPAAETDRVLDGLDGMIDEGILALHDMTVLSHRTHSAFFPPQLMVRDVMTPEPHSVKAETNLREITQLLLSSVFTGLPVVDEHHRPVGVITQGDLIRKGGLPLRLGLLAESDRNRLESVLNHMASRHAGEVMTTPAVTICENRSLIDAVDLMLTSGVKRVPVVDESGRLTGMLSRLDIFRTVMREAPDWNAFRAQEIEVSNLRYVADILRQDTPVVSPETPIDEVIRIIDRNDIQRVVVVDAEGRLLGLISDRDLLRFFKPEQDGVWHLLARVKHPFQQDACRLGDLQRCLTETTAAAVMTTGLITAREEMLIEDAVRLMTDKALKRLPVVDADGRFKGMISRASLLRAGFRGPAMRGNDHVAV</sequence>
<dbReference type="PROSITE" id="PS51371">
    <property type="entry name" value="CBS"/>
    <property type="match status" value="4"/>
</dbReference>
<feature type="domain" description="CBS" evidence="4">
    <location>
        <begin position="122"/>
        <end position="178"/>
    </location>
</feature>
<dbReference type="SUPFAM" id="SSF54913">
    <property type="entry name" value="GlnB-like"/>
    <property type="match status" value="1"/>
</dbReference>
<evidence type="ECO:0000259" key="4">
    <source>
        <dbReference type="PROSITE" id="PS51371"/>
    </source>
</evidence>
<keyword evidence="6" id="KW-1185">Reference proteome</keyword>
<dbReference type="PANTHER" id="PTHR43080">
    <property type="entry name" value="CBS DOMAIN-CONTAINING PROTEIN CBSX3, MITOCHONDRIAL"/>
    <property type="match status" value="1"/>
</dbReference>
<dbReference type="RefSeq" id="WP_020878694.1">
    <property type="nucleotide sequence ID" value="NZ_ATHJ01000129.1"/>
</dbReference>
<dbReference type="AlphaFoldDB" id="S7UH69"/>
<dbReference type="InterPro" id="IPR000644">
    <property type="entry name" value="CBS_dom"/>
</dbReference>
<dbReference type="Pfam" id="PF02641">
    <property type="entry name" value="DUF190"/>
    <property type="match status" value="1"/>
</dbReference>
<dbReference type="InterPro" id="IPR046342">
    <property type="entry name" value="CBS_dom_sf"/>
</dbReference>
<feature type="domain" description="CBS" evidence="4">
    <location>
        <begin position="205"/>
        <end position="261"/>
    </location>
</feature>
<dbReference type="PATRIC" id="fig|1121405.3.peg.4136"/>
<evidence type="ECO:0000313" key="6">
    <source>
        <dbReference type="Proteomes" id="UP000014977"/>
    </source>
</evidence>
<comment type="caution">
    <text evidence="5">The sequence shown here is derived from an EMBL/GenBank/DDBJ whole genome shotgun (WGS) entry which is preliminary data.</text>
</comment>
<dbReference type="EMBL" id="ATHJ01000129">
    <property type="protein sequence ID" value="EPR33189.1"/>
    <property type="molecule type" value="Genomic_DNA"/>
</dbReference>
<dbReference type="SMART" id="SM00116">
    <property type="entry name" value="CBS"/>
    <property type="match status" value="4"/>
</dbReference>
<dbReference type="SUPFAM" id="SSF54631">
    <property type="entry name" value="CBS-domain pair"/>
    <property type="match status" value="2"/>
</dbReference>
<evidence type="ECO:0000256" key="1">
    <source>
        <dbReference type="ARBA" id="ARBA00010554"/>
    </source>
</evidence>
<evidence type="ECO:0000313" key="5">
    <source>
        <dbReference type="EMBL" id="EPR33189.1"/>
    </source>
</evidence>
<dbReference type="PANTHER" id="PTHR43080:SF29">
    <property type="entry name" value="OS02G0818000 PROTEIN"/>
    <property type="match status" value="1"/>
</dbReference>
<name>S7UH69_DESML</name>
<accession>S7UH69</accession>
<dbReference type="Gene3D" id="3.30.70.120">
    <property type="match status" value="1"/>
</dbReference>
<feature type="domain" description="CBS" evidence="4">
    <location>
        <begin position="373"/>
        <end position="429"/>
    </location>
</feature>
<dbReference type="CDD" id="cd04586">
    <property type="entry name" value="CBS_pair_BON_assoc"/>
    <property type="match status" value="1"/>
</dbReference>
<reference evidence="5 6" key="1">
    <citation type="journal article" date="2013" name="Genome Announc.">
        <title>Draft genome sequences for three mercury-methylating, sulfate-reducing bacteria.</title>
        <authorList>
            <person name="Brown S.D."/>
            <person name="Hurt R.A.Jr."/>
            <person name="Gilmour C.C."/>
            <person name="Elias D.A."/>
        </authorList>
    </citation>
    <scope>NUCLEOTIDE SEQUENCE [LARGE SCALE GENOMIC DNA]</scope>
    <source>
        <strain evidence="5 6">DSM 2059</strain>
    </source>
</reference>
<organism evidence="5 6">
    <name type="scientific">Desulfococcus multivorans DSM 2059</name>
    <dbReference type="NCBI Taxonomy" id="1121405"/>
    <lineage>
        <taxon>Bacteria</taxon>
        <taxon>Pseudomonadati</taxon>
        <taxon>Thermodesulfobacteriota</taxon>
        <taxon>Desulfobacteria</taxon>
        <taxon>Desulfobacterales</taxon>
        <taxon>Desulfococcaceae</taxon>
        <taxon>Desulfococcus</taxon>
    </lineage>
</organism>
<dbReference type="InterPro" id="IPR015867">
    <property type="entry name" value="N-reg_PII/ATP_PRibTrfase_C"/>
</dbReference>
<evidence type="ECO:0000256" key="2">
    <source>
        <dbReference type="ARBA" id="ARBA00023122"/>
    </source>
</evidence>
<protein>
    <submittedName>
        <fullName evidence="5">CBS domain containing membrane protein</fullName>
    </submittedName>
</protein>
<dbReference type="InterPro" id="IPR003793">
    <property type="entry name" value="UPF0166"/>
</dbReference>
<gene>
    <name evidence="5" type="ORF">dsmv_3538</name>
</gene>
<dbReference type="Proteomes" id="UP000014977">
    <property type="component" value="Unassembled WGS sequence"/>
</dbReference>
<feature type="domain" description="CBS" evidence="4">
    <location>
        <begin position="281"/>
        <end position="338"/>
    </location>
</feature>
<keyword evidence="2 3" id="KW-0129">CBS domain</keyword>
<dbReference type="OrthoDB" id="9795599at2"/>
<dbReference type="InterPro" id="IPR051257">
    <property type="entry name" value="Diverse_CBS-Domain"/>
</dbReference>
<dbReference type="eggNOG" id="COG0517">
    <property type="taxonomic scope" value="Bacteria"/>
</dbReference>
<comment type="similarity">
    <text evidence="1">Belongs to the UPF0166 family.</text>
</comment>